<name>A0ABN3DTE7_9ACTN</name>
<protein>
    <recommendedName>
        <fullName evidence="1">AB hydrolase-1 domain-containing protein</fullName>
    </recommendedName>
</protein>
<dbReference type="Pfam" id="PF12697">
    <property type="entry name" value="Abhydrolase_6"/>
    <property type="match status" value="1"/>
</dbReference>
<dbReference type="Proteomes" id="UP001500305">
    <property type="component" value="Unassembled WGS sequence"/>
</dbReference>
<dbReference type="InterPro" id="IPR029058">
    <property type="entry name" value="AB_hydrolase_fold"/>
</dbReference>
<dbReference type="InterPro" id="IPR000073">
    <property type="entry name" value="AB_hydrolase_1"/>
</dbReference>
<organism evidence="2 3">
    <name type="scientific">Kitasatospora cystarginea</name>
    <dbReference type="NCBI Taxonomy" id="58350"/>
    <lineage>
        <taxon>Bacteria</taxon>
        <taxon>Bacillati</taxon>
        <taxon>Actinomycetota</taxon>
        <taxon>Actinomycetes</taxon>
        <taxon>Kitasatosporales</taxon>
        <taxon>Streptomycetaceae</taxon>
        <taxon>Kitasatospora</taxon>
    </lineage>
</organism>
<evidence type="ECO:0000313" key="2">
    <source>
        <dbReference type="EMBL" id="GAA2241269.1"/>
    </source>
</evidence>
<dbReference type="Gene3D" id="3.40.50.1820">
    <property type="entry name" value="alpha/beta hydrolase"/>
    <property type="match status" value="1"/>
</dbReference>
<gene>
    <name evidence="2" type="ORF">GCM10010430_23460</name>
</gene>
<feature type="domain" description="AB hydrolase-1" evidence="1">
    <location>
        <begin position="38"/>
        <end position="293"/>
    </location>
</feature>
<reference evidence="2 3" key="1">
    <citation type="journal article" date="2019" name="Int. J. Syst. Evol. Microbiol.">
        <title>The Global Catalogue of Microorganisms (GCM) 10K type strain sequencing project: providing services to taxonomists for standard genome sequencing and annotation.</title>
        <authorList>
            <consortium name="The Broad Institute Genomics Platform"/>
            <consortium name="The Broad Institute Genome Sequencing Center for Infectious Disease"/>
            <person name="Wu L."/>
            <person name="Ma J."/>
        </authorList>
    </citation>
    <scope>NUCLEOTIDE SEQUENCE [LARGE SCALE GENOMIC DNA]</scope>
    <source>
        <strain evidence="2 3">JCM 7356</strain>
    </source>
</reference>
<dbReference type="SUPFAM" id="SSF53474">
    <property type="entry name" value="alpha/beta-Hydrolases"/>
    <property type="match status" value="1"/>
</dbReference>
<sequence length="304" mass="32215">MYRVSPETPAPEELTVAVPGGDLAVVRWPATVPGAPTVVAAHGTTANALAWGQVARQLAGRATLIAPDLRGRAASRTVRAPYGIARHADDLSELIGALGLGRVRLAGHSMGAWVAALTALRHPALVERLLLVDGAVSFPLPVGADPDEVMAAVLGPSLARLSTTFPDREAYRGFWRGLPAFAAEWTAESDAFAQRDLVGAEPELRSSCVPEAIREDSRQVMLDADVTTAIHRVSCPVRLLWAERGLQDEPQGLYDQTRLEAAALDLAEVSVSPVPGTNHYTILMGQDGAAVVAEHLLAEDEPRG</sequence>
<dbReference type="PANTHER" id="PTHR43798">
    <property type="entry name" value="MONOACYLGLYCEROL LIPASE"/>
    <property type="match status" value="1"/>
</dbReference>
<accession>A0ABN3DTE7</accession>
<evidence type="ECO:0000259" key="1">
    <source>
        <dbReference type="Pfam" id="PF12697"/>
    </source>
</evidence>
<evidence type="ECO:0000313" key="3">
    <source>
        <dbReference type="Proteomes" id="UP001500305"/>
    </source>
</evidence>
<comment type="caution">
    <text evidence="2">The sequence shown here is derived from an EMBL/GenBank/DDBJ whole genome shotgun (WGS) entry which is preliminary data.</text>
</comment>
<dbReference type="PANTHER" id="PTHR43798:SF33">
    <property type="entry name" value="HYDROLASE, PUTATIVE (AFU_ORTHOLOGUE AFUA_2G14860)-RELATED"/>
    <property type="match status" value="1"/>
</dbReference>
<proteinExistence type="predicted"/>
<dbReference type="EMBL" id="BAAATR010000008">
    <property type="protein sequence ID" value="GAA2241269.1"/>
    <property type="molecule type" value="Genomic_DNA"/>
</dbReference>
<keyword evidence="3" id="KW-1185">Reference proteome</keyword>
<dbReference type="InterPro" id="IPR050266">
    <property type="entry name" value="AB_hydrolase_sf"/>
</dbReference>